<evidence type="ECO:0000313" key="1">
    <source>
        <dbReference type="EMBL" id="AMP06717.1"/>
    </source>
</evidence>
<dbReference type="PATRIC" id="fig|279113.9.peg.4370"/>
<dbReference type="EMBL" id="CP013234">
    <property type="protein sequence ID" value="AMP06717.1"/>
    <property type="molecule type" value="Genomic_DNA"/>
</dbReference>
<dbReference type="AlphaFoldDB" id="A0A127Q9I4"/>
<reference evidence="1 2" key="1">
    <citation type="submission" date="2015-11" db="EMBL/GenBank/DDBJ databases">
        <title>Exploring the genomic traits of fungus-feeding bacterial genus Collimonas.</title>
        <authorList>
            <person name="Song C."/>
            <person name="Schmidt R."/>
            <person name="de Jager V."/>
            <person name="Krzyzanowska D."/>
            <person name="Jongedijk E."/>
            <person name="Cankar K."/>
            <person name="Beekwilder J."/>
            <person name="van Veen A."/>
            <person name="de Boer W."/>
            <person name="van Veen J.A."/>
            <person name="Garbeva P."/>
        </authorList>
    </citation>
    <scope>NUCLEOTIDE SEQUENCE [LARGE SCALE GENOMIC DNA]</scope>
    <source>
        <strain evidence="1 2">Ter91</strain>
    </source>
</reference>
<name>A0A127Q9I4_9BURK</name>
<accession>A0A127Q9I4</accession>
<dbReference type="KEGG" id="cpra:CPter91_4408"/>
<protein>
    <submittedName>
        <fullName evidence="1">Uncharacterized protein</fullName>
    </submittedName>
</protein>
<gene>
    <name evidence="1" type="ORF">CPter91_4408</name>
</gene>
<proteinExistence type="predicted"/>
<evidence type="ECO:0000313" key="2">
    <source>
        <dbReference type="Proteomes" id="UP000074561"/>
    </source>
</evidence>
<dbReference type="Proteomes" id="UP000074561">
    <property type="component" value="Chromosome"/>
</dbReference>
<organism evidence="1 2">
    <name type="scientific">Collimonas pratensis</name>
    <dbReference type="NCBI Taxonomy" id="279113"/>
    <lineage>
        <taxon>Bacteria</taxon>
        <taxon>Pseudomonadati</taxon>
        <taxon>Pseudomonadota</taxon>
        <taxon>Betaproteobacteria</taxon>
        <taxon>Burkholderiales</taxon>
        <taxon>Oxalobacteraceae</taxon>
        <taxon>Collimonas</taxon>
    </lineage>
</organism>
<sequence length="38" mass="4181">MLRGTTFMPARLGGVDVNSYQDLEFNIGPELNKISAPQ</sequence>